<feature type="domain" description="NAD-dependent epimerase/dehydratase" evidence="1">
    <location>
        <begin position="3"/>
        <end position="187"/>
    </location>
</feature>
<dbReference type="Proteomes" id="UP000195807">
    <property type="component" value="Chromosome"/>
</dbReference>
<accession>A0A1Z1FBU8</accession>
<proteinExistence type="predicted"/>
<dbReference type="InterPro" id="IPR036291">
    <property type="entry name" value="NAD(P)-bd_dom_sf"/>
</dbReference>
<reference evidence="2 3" key="1">
    <citation type="submission" date="2017-01" db="EMBL/GenBank/DDBJ databases">
        <title>Complete genome sequence of esterase-producing bacterium Croceicoccus marinus E4A9.</title>
        <authorList>
            <person name="Wu Y.-H."/>
            <person name="Cheng H."/>
            <person name="Xu L."/>
            <person name="Huo Y.-Y."/>
            <person name="Wang C.-S."/>
            <person name="Xu X.-W."/>
        </authorList>
    </citation>
    <scope>NUCLEOTIDE SEQUENCE [LARGE SCALE GENOMIC DNA]</scope>
    <source>
        <strain evidence="2 3">E4A9</strain>
    </source>
</reference>
<evidence type="ECO:0000313" key="2">
    <source>
        <dbReference type="EMBL" id="ARU16281.1"/>
    </source>
</evidence>
<dbReference type="SUPFAM" id="SSF51735">
    <property type="entry name" value="NAD(P)-binding Rossmann-fold domains"/>
    <property type="match status" value="1"/>
</dbReference>
<dbReference type="InterPro" id="IPR051783">
    <property type="entry name" value="NAD(P)-dependent_oxidoreduct"/>
</dbReference>
<dbReference type="PANTHER" id="PTHR48079:SF6">
    <property type="entry name" value="NAD(P)-BINDING DOMAIN-CONTAINING PROTEIN-RELATED"/>
    <property type="match status" value="1"/>
</dbReference>
<dbReference type="KEGG" id="cman:A9D14_08845"/>
<dbReference type="Pfam" id="PF01370">
    <property type="entry name" value="Epimerase"/>
    <property type="match status" value="1"/>
</dbReference>
<name>A0A1Z1FBU8_9SPHN</name>
<dbReference type="GO" id="GO:0004029">
    <property type="term" value="F:aldehyde dehydrogenase (NAD+) activity"/>
    <property type="evidence" value="ECO:0007669"/>
    <property type="project" value="TreeGrafter"/>
</dbReference>
<dbReference type="GO" id="GO:0005737">
    <property type="term" value="C:cytoplasm"/>
    <property type="evidence" value="ECO:0007669"/>
    <property type="project" value="TreeGrafter"/>
</dbReference>
<gene>
    <name evidence="2" type="ORF">A9D14_08845</name>
</gene>
<dbReference type="PANTHER" id="PTHR48079">
    <property type="entry name" value="PROTEIN YEEZ"/>
    <property type="match status" value="1"/>
</dbReference>
<dbReference type="InterPro" id="IPR001509">
    <property type="entry name" value="Epimerase_deHydtase"/>
</dbReference>
<dbReference type="STRING" id="450378.GCA_001661675_01774"/>
<dbReference type="AlphaFoldDB" id="A0A1Z1FBU8"/>
<dbReference type="RefSeq" id="WP_066845403.1">
    <property type="nucleotide sequence ID" value="NZ_CP019602.1"/>
</dbReference>
<evidence type="ECO:0000259" key="1">
    <source>
        <dbReference type="Pfam" id="PF01370"/>
    </source>
</evidence>
<protein>
    <submittedName>
        <fullName evidence="2">Epimerase</fullName>
    </submittedName>
</protein>
<dbReference type="Gene3D" id="3.40.50.720">
    <property type="entry name" value="NAD(P)-binding Rossmann-like Domain"/>
    <property type="match status" value="1"/>
</dbReference>
<dbReference type="OrthoDB" id="9814124at2"/>
<keyword evidence="3" id="KW-1185">Reference proteome</keyword>
<organism evidence="2 3">
    <name type="scientific">Croceicoccus marinus</name>
    <dbReference type="NCBI Taxonomy" id="450378"/>
    <lineage>
        <taxon>Bacteria</taxon>
        <taxon>Pseudomonadati</taxon>
        <taxon>Pseudomonadota</taxon>
        <taxon>Alphaproteobacteria</taxon>
        <taxon>Sphingomonadales</taxon>
        <taxon>Erythrobacteraceae</taxon>
        <taxon>Croceicoccus</taxon>
    </lineage>
</organism>
<sequence>MRIALTGATGFVGSTLMDHALEEGHELRALTRRDQDARTGVTWVRGDLADHAALLRLADGCDAAIHVAGVVNVPDRAAFEAGNIAGTRAVVAAALKADVPRFVHVSSLAAREPGLSDYGWSKAGAEAEAAEARGCVMVRPPAIYGPRDTEMFELFRAARSGVVPLPPRGRASMIHVADLARLLLALAVGGKAEGAIYEADDGHPNGWTHAEMARMIGAAVGRRIVPIHMPRRLVGLAASIDRGFRGAKAKLTPDRARYMCHPDWTAHADRQPPASLWQAQIPTPEGLRQTAEWYRAAGWL</sequence>
<evidence type="ECO:0000313" key="3">
    <source>
        <dbReference type="Proteomes" id="UP000195807"/>
    </source>
</evidence>
<dbReference type="EMBL" id="CP019602">
    <property type="protein sequence ID" value="ARU16281.1"/>
    <property type="molecule type" value="Genomic_DNA"/>
</dbReference>